<comment type="caution">
    <text evidence="2">The sequence shown here is derived from an EMBL/GenBank/DDBJ whole genome shotgun (WGS) entry which is preliminary data.</text>
</comment>
<feature type="compositionally biased region" description="Polar residues" evidence="1">
    <location>
        <begin position="90"/>
        <end position="103"/>
    </location>
</feature>
<feature type="region of interest" description="Disordered" evidence="1">
    <location>
        <begin position="88"/>
        <end position="112"/>
    </location>
</feature>
<keyword evidence="3" id="KW-1185">Reference proteome</keyword>
<gene>
    <name evidence="2" type="ORF">B0H17DRAFT_1152409</name>
</gene>
<evidence type="ECO:0000313" key="2">
    <source>
        <dbReference type="EMBL" id="KAJ7618089.1"/>
    </source>
</evidence>
<reference evidence="2" key="1">
    <citation type="submission" date="2023-03" db="EMBL/GenBank/DDBJ databases">
        <title>Massive genome expansion in bonnet fungi (Mycena s.s.) driven by repeated elements and novel gene families across ecological guilds.</title>
        <authorList>
            <consortium name="Lawrence Berkeley National Laboratory"/>
            <person name="Harder C.B."/>
            <person name="Miyauchi S."/>
            <person name="Viragh M."/>
            <person name="Kuo A."/>
            <person name="Thoen E."/>
            <person name="Andreopoulos B."/>
            <person name="Lu D."/>
            <person name="Skrede I."/>
            <person name="Drula E."/>
            <person name="Henrissat B."/>
            <person name="Morin E."/>
            <person name="Kohler A."/>
            <person name="Barry K."/>
            <person name="LaButti K."/>
            <person name="Morin E."/>
            <person name="Salamov A."/>
            <person name="Lipzen A."/>
            <person name="Mereny Z."/>
            <person name="Hegedus B."/>
            <person name="Baldrian P."/>
            <person name="Stursova M."/>
            <person name="Weitz H."/>
            <person name="Taylor A."/>
            <person name="Grigoriev I.V."/>
            <person name="Nagy L.G."/>
            <person name="Martin F."/>
            <person name="Kauserud H."/>
        </authorList>
    </citation>
    <scope>NUCLEOTIDE SEQUENCE</scope>
    <source>
        <strain evidence="2">CBHHK067</strain>
    </source>
</reference>
<name>A0AAD7BDZ9_MYCRO</name>
<sequence length="295" mass="32721">MILKIISPIVPAAPAIISWQCQSGIDIIGVTGGNAEHVGRTTPSDSVCASGQQDSRVVCPTAVEAKKKDPHPTVEAVTDDEDVTPLRRSTVPSKATSRCSGSSPEFVHSVIPPSPQLTNKKLYGVYKKYENADERVRQQRREGKQRHKHADSIESAEMRIVAARSLAKRPEVSDAGSNPCPNNWDDINLHLAADALARKRGENKSNSVYQRRVAAWKQKHNERQLCAGREADNLAVEEELRAHEVLESEDFALEAKQHRPIRGEKSSRTMCTRSTCLMQRDLKRGVPILSRRRGP</sequence>
<dbReference type="Proteomes" id="UP001221757">
    <property type="component" value="Unassembled WGS sequence"/>
</dbReference>
<proteinExistence type="predicted"/>
<evidence type="ECO:0000256" key="1">
    <source>
        <dbReference type="SAM" id="MobiDB-lite"/>
    </source>
</evidence>
<organism evidence="2 3">
    <name type="scientific">Mycena rosella</name>
    <name type="common">Pink bonnet</name>
    <name type="synonym">Agaricus rosellus</name>
    <dbReference type="NCBI Taxonomy" id="1033263"/>
    <lineage>
        <taxon>Eukaryota</taxon>
        <taxon>Fungi</taxon>
        <taxon>Dikarya</taxon>
        <taxon>Basidiomycota</taxon>
        <taxon>Agaricomycotina</taxon>
        <taxon>Agaricomycetes</taxon>
        <taxon>Agaricomycetidae</taxon>
        <taxon>Agaricales</taxon>
        <taxon>Marasmiineae</taxon>
        <taxon>Mycenaceae</taxon>
        <taxon>Mycena</taxon>
    </lineage>
</organism>
<evidence type="ECO:0000313" key="3">
    <source>
        <dbReference type="Proteomes" id="UP001221757"/>
    </source>
</evidence>
<dbReference type="AlphaFoldDB" id="A0AAD7BDZ9"/>
<protein>
    <submittedName>
        <fullName evidence="2">Uncharacterized protein</fullName>
    </submittedName>
</protein>
<dbReference type="EMBL" id="JARKIE010000763">
    <property type="protein sequence ID" value="KAJ7618089.1"/>
    <property type="molecule type" value="Genomic_DNA"/>
</dbReference>
<accession>A0AAD7BDZ9</accession>